<dbReference type="InterPro" id="IPR053259">
    <property type="entry name" value="Golvesin-related_Golgi"/>
</dbReference>
<gene>
    <name evidence="2" type="ORF">ACHAW5_009306</name>
</gene>
<dbReference type="PANTHER" id="PTHR32301:SF6">
    <property type="entry name" value="GOLVESIN-RELATED"/>
    <property type="match status" value="1"/>
</dbReference>
<dbReference type="PANTHER" id="PTHR32301">
    <property type="entry name" value="COUNTIN RECEPTOR CNR3-RELATED"/>
    <property type="match status" value="1"/>
</dbReference>
<feature type="chain" id="PRO_5044851722" description="Sulfotransferase domain-containing protein" evidence="1">
    <location>
        <begin position="20"/>
        <end position="324"/>
    </location>
</feature>
<accession>A0ABD3QME5</accession>
<organism evidence="2 3">
    <name type="scientific">Stephanodiscus triporus</name>
    <dbReference type="NCBI Taxonomy" id="2934178"/>
    <lineage>
        <taxon>Eukaryota</taxon>
        <taxon>Sar</taxon>
        <taxon>Stramenopiles</taxon>
        <taxon>Ochrophyta</taxon>
        <taxon>Bacillariophyta</taxon>
        <taxon>Coscinodiscophyceae</taxon>
        <taxon>Thalassiosirophycidae</taxon>
        <taxon>Stephanodiscales</taxon>
        <taxon>Stephanodiscaceae</taxon>
        <taxon>Stephanodiscus</taxon>
    </lineage>
</organism>
<proteinExistence type="predicted"/>
<protein>
    <recommendedName>
        <fullName evidence="4">Sulfotransferase domain-containing protein</fullName>
    </recommendedName>
</protein>
<comment type="caution">
    <text evidence="2">The sequence shown here is derived from an EMBL/GenBank/DDBJ whole genome shotgun (WGS) entry which is preliminary data.</text>
</comment>
<evidence type="ECO:0000256" key="1">
    <source>
        <dbReference type="SAM" id="SignalP"/>
    </source>
</evidence>
<dbReference type="Proteomes" id="UP001530315">
    <property type="component" value="Unassembled WGS sequence"/>
</dbReference>
<evidence type="ECO:0000313" key="3">
    <source>
        <dbReference type="Proteomes" id="UP001530315"/>
    </source>
</evidence>
<feature type="signal peptide" evidence="1">
    <location>
        <begin position="1"/>
        <end position="19"/>
    </location>
</feature>
<sequence>MRTNVMNAALLVGFWVAATLLISLDEKSTDDDQSSSWIEVRRSLRAMRPTNRRNHSPRQRQLVEGGIYPWAEHYLVPLTEMPDPDNETPLFWHIPKSGGTTAKAMYECLGMTLVNRAGVLPQFGHDHDEELIAFKPFGKRGPTYVNADSSTESGILHAEELGLVPSGLADIIITGFPQFAVSHLYDEDHKGRAFGIFRHPVERLVSKFYYLQIADWERTYSPSWKDMHIRHWANRVNRDNNVYVKMLAGKKARDPVDEHDLQIAMRTLKERFVVGLTDQMEESFRRFFVVMGIDESNKNRDKCVAKFFGDDGLKKNSNAHPEVI</sequence>
<evidence type="ECO:0000313" key="2">
    <source>
        <dbReference type="EMBL" id="KAL3800736.1"/>
    </source>
</evidence>
<dbReference type="Gene3D" id="3.40.50.300">
    <property type="entry name" value="P-loop containing nucleotide triphosphate hydrolases"/>
    <property type="match status" value="1"/>
</dbReference>
<keyword evidence="3" id="KW-1185">Reference proteome</keyword>
<dbReference type="EMBL" id="JALLAZ020000210">
    <property type="protein sequence ID" value="KAL3800736.1"/>
    <property type="molecule type" value="Genomic_DNA"/>
</dbReference>
<reference evidence="2 3" key="1">
    <citation type="submission" date="2024-10" db="EMBL/GenBank/DDBJ databases">
        <title>Updated reference genomes for cyclostephanoid diatoms.</title>
        <authorList>
            <person name="Roberts W.R."/>
            <person name="Alverson A.J."/>
        </authorList>
    </citation>
    <scope>NUCLEOTIDE SEQUENCE [LARGE SCALE GENOMIC DNA]</scope>
    <source>
        <strain evidence="2 3">AJA276-08</strain>
    </source>
</reference>
<dbReference type="AlphaFoldDB" id="A0ABD3QME5"/>
<dbReference type="InterPro" id="IPR027417">
    <property type="entry name" value="P-loop_NTPase"/>
</dbReference>
<name>A0ABD3QME5_9STRA</name>
<evidence type="ECO:0008006" key="4">
    <source>
        <dbReference type="Google" id="ProtNLM"/>
    </source>
</evidence>
<keyword evidence="1" id="KW-0732">Signal</keyword>